<proteinExistence type="predicted"/>
<evidence type="ECO:0000313" key="3">
    <source>
        <dbReference type="Proteomes" id="UP000317881"/>
    </source>
</evidence>
<evidence type="ECO:0000256" key="1">
    <source>
        <dbReference type="SAM" id="MobiDB-lite"/>
    </source>
</evidence>
<gene>
    <name evidence="2" type="ORF">SSP24_34870</name>
</gene>
<evidence type="ECO:0000313" key="2">
    <source>
        <dbReference type="EMBL" id="GEC05832.1"/>
    </source>
</evidence>
<sequence length="100" mass="10881">MNAIATVATTYQGHRPVRPGVQSAEHADRGHRGDEQQSVDDQVPKAQGAPQPVMLVRRGCRRAGFGHQVPPTVAYAVQSPQERHKGAIFDPPNAALRWVP</sequence>
<reference evidence="2 3" key="1">
    <citation type="submission" date="2019-06" db="EMBL/GenBank/DDBJ databases">
        <title>Whole genome shotgun sequence of Streptomyces spinoverrucosus NBRC 14228.</title>
        <authorList>
            <person name="Hosoyama A."/>
            <person name="Uohara A."/>
            <person name="Ohji S."/>
            <person name="Ichikawa N."/>
        </authorList>
    </citation>
    <scope>NUCLEOTIDE SEQUENCE [LARGE SCALE GENOMIC DNA]</scope>
    <source>
        <strain evidence="2 3">NBRC 14228</strain>
    </source>
</reference>
<dbReference type="EMBL" id="BJND01000023">
    <property type="protein sequence ID" value="GEC05832.1"/>
    <property type="molecule type" value="Genomic_DNA"/>
</dbReference>
<protein>
    <submittedName>
        <fullName evidence="2">Uncharacterized protein</fullName>
    </submittedName>
</protein>
<accession>A0A4Y3VFG8</accession>
<organism evidence="2 3">
    <name type="scientific">Streptomyces spinoverrucosus</name>
    <dbReference type="NCBI Taxonomy" id="284043"/>
    <lineage>
        <taxon>Bacteria</taxon>
        <taxon>Bacillati</taxon>
        <taxon>Actinomycetota</taxon>
        <taxon>Actinomycetes</taxon>
        <taxon>Kitasatosporales</taxon>
        <taxon>Streptomycetaceae</taxon>
        <taxon>Streptomyces</taxon>
    </lineage>
</organism>
<dbReference type="AlphaFoldDB" id="A0A4Y3VFG8"/>
<keyword evidence="3" id="KW-1185">Reference proteome</keyword>
<feature type="region of interest" description="Disordered" evidence="1">
    <location>
        <begin position="1"/>
        <end position="50"/>
    </location>
</feature>
<feature type="compositionally biased region" description="Basic and acidic residues" evidence="1">
    <location>
        <begin position="25"/>
        <end position="35"/>
    </location>
</feature>
<name>A0A4Y3VFG8_9ACTN</name>
<comment type="caution">
    <text evidence="2">The sequence shown here is derived from an EMBL/GenBank/DDBJ whole genome shotgun (WGS) entry which is preliminary data.</text>
</comment>
<dbReference type="Proteomes" id="UP000317881">
    <property type="component" value="Unassembled WGS sequence"/>
</dbReference>